<organism evidence="2 3">
    <name type="scientific">Parasponia andersonii</name>
    <name type="common">Sponia andersonii</name>
    <dbReference type="NCBI Taxonomy" id="3476"/>
    <lineage>
        <taxon>Eukaryota</taxon>
        <taxon>Viridiplantae</taxon>
        <taxon>Streptophyta</taxon>
        <taxon>Embryophyta</taxon>
        <taxon>Tracheophyta</taxon>
        <taxon>Spermatophyta</taxon>
        <taxon>Magnoliopsida</taxon>
        <taxon>eudicotyledons</taxon>
        <taxon>Gunneridae</taxon>
        <taxon>Pentapetalae</taxon>
        <taxon>rosids</taxon>
        <taxon>fabids</taxon>
        <taxon>Rosales</taxon>
        <taxon>Cannabaceae</taxon>
        <taxon>Parasponia</taxon>
    </lineage>
</organism>
<name>A0A2P5BRV1_PARAD</name>
<dbReference type="EMBL" id="JXTB01000232">
    <property type="protein sequence ID" value="PON51522.1"/>
    <property type="molecule type" value="Genomic_DNA"/>
</dbReference>
<keyword evidence="1" id="KW-0472">Membrane</keyword>
<keyword evidence="3" id="KW-1185">Reference proteome</keyword>
<keyword evidence="1" id="KW-0812">Transmembrane</keyword>
<sequence length="114" mass="12905">MTLSSPVNMNLLAAGPWRKTVGLPKRVSFEIGPYLLILSSSHFSAVLALIALRKLRLWPIIGIPSEPGGSFFVDLLLLIKRTNMGIRSMREVNRLLMVCVCVCERERERKRKRA</sequence>
<evidence type="ECO:0000313" key="2">
    <source>
        <dbReference type="EMBL" id="PON51522.1"/>
    </source>
</evidence>
<dbReference type="OrthoDB" id="10289218at2759"/>
<keyword evidence="1" id="KW-1133">Transmembrane helix</keyword>
<evidence type="ECO:0000313" key="3">
    <source>
        <dbReference type="Proteomes" id="UP000237105"/>
    </source>
</evidence>
<gene>
    <name evidence="2" type="ORF">PanWU01x14_216040</name>
</gene>
<protein>
    <recommendedName>
        <fullName evidence="4">Transmembrane protein</fullName>
    </recommendedName>
</protein>
<evidence type="ECO:0008006" key="4">
    <source>
        <dbReference type="Google" id="ProtNLM"/>
    </source>
</evidence>
<comment type="caution">
    <text evidence="2">The sequence shown here is derived from an EMBL/GenBank/DDBJ whole genome shotgun (WGS) entry which is preliminary data.</text>
</comment>
<dbReference type="AlphaFoldDB" id="A0A2P5BRV1"/>
<evidence type="ECO:0000256" key="1">
    <source>
        <dbReference type="SAM" id="Phobius"/>
    </source>
</evidence>
<reference evidence="3" key="1">
    <citation type="submission" date="2016-06" db="EMBL/GenBank/DDBJ databases">
        <title>Parallel loss of symbiosis genes in relatives of nitrogen-fixing non-legume Parasponia.</title>
        <authorList>
            <person name="Van Velzen R."/>
            <person name="Holmer R."/>
            <person name="Bu F."/>
            <person name="Rutten L."/>
            <person name="Van Zeijl A."/>
            <person name="Liu W."/>
            <person name="Santuari L."/>
            <person name="Cao Q."/>
            <person name="Sharma T."/>
            <person name="Shen D."/>
            <person name="Roswanjaya Y."/>
            <person name="Wardhani T."/>
            <person name="Kalhor M.S."/>
            <person name="Jansen J."/>
            <person name="Van den Hoogen J."/>
            <person name="Gungor B."/>
            <person name="Hartog M."/>
            <person name="Hontelez J."/>
            <person name="Verver J."/>
            <person name="Yang W.-C."/>
            <person name="Schijlen E."/>
            <person name="Repin R."/>
            <person name="Schilthuizen M."/>
            <person name="Schranz E."/>
            <person name="Heidstra R."/>
            <person name="Miyata K."/>
            <person name="Fedorova E."/>
            <person name="Kohlen W."/>
            <person name="Bisseling T."/>
            <person name="Smit S."/>
            <person name="Geurts R."/>
        </authorList>
    </citation>
    <scope>NUCLEOTIDE SEQUENCE [LARGE SCALE GENOMIC DNA]</scope>
    <source>
        <strain evidence="3">cv. WU1-14</strain>
    </source>
</reference>
<accession>A0A2P5BRV1</accession>
<dbReference type="Proteomes" id="UP000237105">
    <property type="component" value="Unassembled WGS sequence"/>
</dbReference>
<proteinExistence type="predicted"/>
<feature type="transmembrane region" description="Helical" evidence="1">
    <location>
        <begin position="31"/>
        <end position="52"/>
    </location>
</feature>